<evidence type="ECO:0000256" key="2">
    <source>
        <dbReference type="SAM" id="MobiDB-lite"/>
    </source>
</evidence>
<sequence length="514" mass="58089">MHQPWRTFAAIINRCIFGKTTRLDKLTLSRAQILWGMYHCKNVDFVELLWEDFAFQIDNHFSKKSMPYPRFTKIIINHFISQNKSISTRNMINLHTARDDSLLGTLKYVSKTEEHQVGAKEPKKARKFKKPASPKLKTILVSPKEPTKKPRNAKKDVPLTKKPATKPKPTEKKALVKADRGKGDGTDFKSGVPDEKQHKISDDDEDNTEDESDNDGNDDDDNDGNDDDGDNDDNDDDSDHKRTEFDRDKNPNLNQSSTKYEEEEENQHNVSQESGFEYIEEDAHMTLTAVHDIKKTEGPMQPLSSDFTDKLLNFQNTSPANNEIASLMDSTVRHEKPSGQTSSLFTVPITVIPEITSTFTTTIPPPHPFFNPLLQQATPTLTPTASEVTTSSLAIPDFAFVFRLIERVANLEKDLEEALADKREYIDLIGTPVRATIKEEVKTQLPHILLQAVSNFATPVIKRNVIESLEAAVLAKSSSQPKSTYEAAASLSEFKLTKILMDKMEEHKSYLRDD</sequence>
<protein>
    <submittedName>
        <fullName evidence="3">Uncharacterized protein</fullName>
    </submittedName>
</protein>
<gene>
    <name evidence="3" type="ORF">Tco_1005973</name>
</gene>
<dbReference type="EMBL" id="BQNB010017377">
    <property type="protein sequence ID" value="GJT62440.1"/>
    <property type="molecule type" value="Genomic_DNA"/>
</dbReference>
<feature type="compositionally biased region" description="Basic and acidic residues" evidence="2">
    <location>
        <begin position="113"/>
        <end position="122"/>
    </location>
</feature>
<evidence type="ECO:0000256" key="1">
    <source>
        <dbReference type="SAM" id="Coils"/>
    </source>
</evidence>
<feature type="compositionally biased region" description="Basic and acidic residues" evidence="2">
    <location>
        <begin position="238"/>
        <end position="250"/>
    </location>
</feature>
<evidence type="ECO:0000313" key="4">
    <source>
        <dbReference type="Proteomes" id="UP001151760"/>
    </source>
</evidence>
<reference evidence="3" key="1">
    <citation type="journal article" date="2022" name="Int. J. Mol. Sci.">
        <title>Draft Genome of Tanacetum Coccineum: Genomic Comparison of Closely Related Tanacetum-Family Plants.</title>
        <authorList>
            <person name="Yamashiro T."/>
            <person name="Shiraishi A."/>
            <person name="Nakayama K."/>
            <person name="Satake H."/>
        </authorList>
    </citation>
    <scope>NUCLEOTIDE SEQUENCE</scope>
</reference>
<name>A0ABQ5FGG4_9ASTR</name>
<reference evidence="3" key="2">
    <citation type="submission" date="2022-01" db="EMBL/GenBank/DDBJ databases">
        <authorList>
            <person name="Yamashiro T."/>
            <person name="Shiraishi A."/>
            <person name="Satake H."/>
            <person name="Nakayama K."/>
        </authorList>
    </citation>
    <scope>NUCLEOTIDE SEQUENCE</scope>
</reference>
<keyword evidence="1" id="KW-0175">Coiled coil</keyword>
<feature type="compositionally biased region" description="Basic and acidic residues" evidence="2">
    <location>
        <begin position="168"/>
        <end position="201"/>
    </location>
</feature>
<feature type="coiled-coil region" evidence="1">
    <location>
        <begin position="401"/>
        <end position="428"/>
    </location>
</feature>
<feature type="compositionally biased region" description="Basic and acidic residues" evidence="2">
    <location>
        <begin position="145"/>
        <end position="159"/>
    </location>
</feature>
<comment type="caution">
    <text evidence="3">The sequence shown here is derived from an EMBL/GenBank/DDBJ whole genome shotgun (WGS) entry which is preliminary data.</text>
</comment>
<evidence type="ECO:0000313" key="3">
    <source>
        <dbReference type="EMBL" id="GJT62440.1"/>
    </source>
</evidence>
<feature type="region of interest" description="Disordered" evidence="2">
    <location>
        <begin position="113"/>
        <end position="272"/>
    </location>
</feature>
<feature type="compositionally biased region" description="Acidic residues" evidence="2">
    <location>
        <begin position="202"/>
        <end position="237"/>
    </location>
</feature>
<keyword evidence="4" id="KW-1185">Reference proteome</keyword>
<feature type="compositionally biased region" description="Basic residues" evidence="2">
    <location>
        <begin position="123"/>
        <end position="132"/>
    </location>
</feature>
<proteinExistence type="predicted"/>
<dbReference type="Proteomes" id="UP001151760">
    <property type="component" value="Unassembled WGS sequence"/>
</dbReference>
<organism evidence="3 4">
    <name type="scientific">Tanacetum coccineum</name>
    <dbReference type="NCBI Taxonomy" id="301880"/>
    <lineage>
        <taxon>Eukaryota</taxon>
        <taxon>Viridiplantae</taxon>
        <taxon>Streptophyta</taxon>
        <taxon>Embryophyta</taxon>
        <taxon>Tracheophyta</taxon>
        <taxon>Spermatophyta</taxon>
        <taxon>Magnoliopsida</taxon>
        <taxon>eudicotyledons</taxon>
        <taxon>Gunneridae</taxon>
        <taxon>Pentapetalae</taxon>
        <taxon>asterids</taxon>
        <taxon>campanulids</taxon>
        <taxon>Asterales</taxon>
        <taxon>Asteraceae</taxon>
        <taxon>Asteroideae</taxon>
        <taxon>Anthemideae</taxon>
        <taxon>Anthemidinae</taxon>
        <taxon>Tanacetum</taxon>
    </lineage>
</organism>
<accession>A0ABQ5FGG4</accession>